<sequence length="169" mass="19111">MKKMYLISVVFMFFALVACSNSNESNPEQDDASNGNEKSQEVNLTQNEKPPSLTITFGEEIVKTRQGGYSWSYLDSQTGQMVNIETDSIPLTKLVNVEDAVSVILTEPVTLNFEKEPLNFEIRVYDNNENMIATYNDFKDVKEKEKALYEILATWEEGTGIYAVALDVQ</sequence>
<dbReference type="PROSITE" id="PS51257">
    <property type="entry name" value="PROKAR_LIPOPROTEIN"/>
    <property type="match status" value="1"/>
</dbReference>
<feature type="region of interest" description="Disordered" evidence="1">
    <location>
        <begin position="24"/>
        <end position="51"/>
    </location>
</feature>
<feature type="signal peptide" evidence="2">
    <location>
        <begin position="1"/>
        <end position="20"/>
    </location>
</feature>
<keyword evidence="2" id="KW-0732">Signal</keyword>
<reference evidence="3" key="1">
    <citation type="submission" date="2021-03" db="EMBL/GenBank/DDBJ databases">
        <title>Genomic Encyclopedia of Type Strains, Phase IV (KMG-IV): sequencing the most valuable type-strain genomes for metagenomic binning, comparative biology and taxonomic classification.</title>
        <authorList>
            <person name="Goeker M."/>
        </authorList>
    </citation>
    <scope>NUCLEOTIDE SEQUENCE</scope>
    <source>
        <strain evidence="3">DSM 107338</strain>
    </source>
</reference>
<proteinExistence type="predicted"/>
<evidence type="ECO:0000313" key="4">
    <source>
        <dbReference type="Proteomes" id="UP001138793"/>
    </source>
</evidence>
<dbReference type="EMBL" id="JAGGMB010000029">
    <property type="protein sequence ID" value="MBP2080133.1"/>
    <property type="molecule type" value="Genomic_DNA"/>
</dbReference>
<dbReference type="AlphaFoldDB" id="A0A9X0YWU4"/>
<dbReference type="RefSeq" id="WP_149475739.1">
    <property type="nucleotide sequence ID" value="NZ_JAGGMB010000029.1"/>
</dbReference>
<evidence type="ECO:0000256" key="2">
    <source>
        <dbReference type="SAM" id="SignalP"/>
    </source>
</evidence>
<evidence type="ECO:0000256" key="1">
    <source>
        <dbReference type="SAM" id="MobiDB-lite"/>
    </source>
</evidence>
<feature type="chain" id="PRO_5040740740" evidence="2">
    <location>
        <begin position="21"/>
        <end position="169"/>
    </location>
</feature>
<organism evidence="3 4">
    <name type="scientific">Oceanobacillus polygoni</name>
    <dbReference type="NCBI Taxonomy" id="1235259"/>
    <lineage>
        <taxon>Bacteria</taxon>
        <taxon>Bacillati</taxon>
        <taxon>Bacillota</taxon>
        <taxon>Bacilli</taxon>
        <taxon>Bacillales</taxon>
        <taxon>Bacillaceae</taxon>
        <taxon>Oceanobacillus</taxon>
    </lineage>
</organism>
<dbReference type="OrthoDB" id="1797983at2"/>
<keyword evidence="4" id="KW-1185">Reference proteome</keyword>
<comment type="caution">
    <text evidence="3">The sequence shown here is derived from an EMBL/GenBank/DDBJ whole genome shotgun (WGS) entry which is preliminary data.</text>
</comment>
<evidence type="ECO:0000313" key="3">
    <source>
        <dbReference type="EMBL" id="MBP2080133.1"/>
    </source>
</evidence>
<protein>
    <submittedName>
        <fullName evidence="3">Outer membrane protein assembly factor BamE (Lipoprotein component of BamABCDE complex)</fullName>
    </submittedName>
</protein>
<accession>A0A9X0YWU4</accession>
<gene>
    <name evidence="3" type="ORF">J2Z64_004445</name>
</gene>
<dbReference type="Proteomes" id="UP001138793">
    <property type="component" value="Unassembled WGS sequence"/>
</dbReference>
<name>A0A9X0YWU4_9BACI</name>